<accession>A0A417XWK1</accession>
<protein>
    <recommendedName>
        <fullName evidence="4">SPOR domain-containing protein</fullName>
    </recommendedName>
</protein>
<feature type="compositionally biased region" description="Basic and acidic residues" evidence="1">
    <location>
        <begin position="52"/>
        <end position="62"/>
    </location>
</feature>
<evidence type="ECO:0000313" key="3">
    <source>
        <dbReference type="Proteomes" id="UP000283644"/>
    </source>
</evidence>
<reference evidence="2 3" key="1">
    <citation type="submission" date="2018-09" db="EMBL/GenBank/DDBJ databases">
        <title>Genome sequencing of Nocardioides immobilis CCTCC AB 2017083 for comparison to Nocardioides silvaticus.</title>
        <authorList>
            <person name="Li C."/>
            <person name="Wang G."/>
        </authorList>
    </citation>
    <scope>NUCLEOTIDE SEQUENCE [LARGE SCALE GENOMIC DNA]</scope>
    <source>
        <strain evidence="2 3">CCTCC AB 2017083</strain>
    </source>
</reference>
<evidence type="ECO:0008006" key="4">
    <source>
        <dbReference type="Google" id="ProtNLM"/>
    </source>
</evidence>
<feature type="region of interest" description="Disordered" evidence="1">
    <location>
        <begin position="52"/>
        <end position="76"/>
    </location>
</feature>
<feature type="compositionally biased region" description="Acidic residues" evidence="1">
    <location>
        <begin position="63"/>
        <end position="76"/>
    </location>
</feature>
<name>A0A417XWK1_9ACTN</name>
<keyword evidence="3" id="KW-1185">Reference proteome</keyword>
<dbReference type="AlphaFoldDB" id="A0A417XWK1"/>
<organism evidence="2 3">
    <name type="scientific">Nocardioides immobilis</name>
    <dbReference type="NCBI Taxonomy" id="2049295"/>
    <lineage>
        <taxon>Bacteria</taxon>
        <taxon>Bacillati</taxon>
        <taxon>Actinomycetota</taxon>
        <taxon>Actinomycetes</taxon>
        <taxon>Propionibacteriales</taxon>
        <taxon>Nocardioidaceae</taxon>
        <taxon>Nocardioides</taxon>
    </lineage>
</organism>
<sequence length="76" mass="8449">MSGNADVAGTGCSLRPMQYWFCLTHHVVEPEEGCPNKDRLGPYPTAAEAARALEKAAERTEAWDEDPVWNDDVEDK</sequence>
<comment type="caution">
    <text evidence="2">The sequence shown here is derived from an EMBL/GenBank/DDBJ whole genome shotgun (WGS) entry which is preliminary data.</text>
</comment>
<dbReference type="Proteomes" id="UP000283644">
    <property type="component" value="Unassembled WGS sequence"/>
</dbReference>
<evidence type="ECO:0000256" key="1">
    <source>
        <dbReference type="SAM" id="MobiDB-lite"/>
    </source>
</evidence>
<evidence type="ECO:0000313" key="2">
    <source>
        <dbReference type="EMBL" id="RHW24651.1"/>
    </source>
</evidence>
<dbReference type="OrthoDB" id="3268477at2"/>
<dbReference type="EMBL" id="QXGH01000030">
    <property type="protein sequence ID" value="RHW24651.1"/>
    <property type="molecule type" value="Genomic_DNA"/>
</dbReference>
<gene>
    <name evidence="2" type="ORF">D0Z08_23220</name>
</gene>
<proteinExistence type="predicted"/>